<dbReference type="SUPFAM" id="SSF52283">
    <property type="entry name" value="Formate/glycerate dehydrogenase catalytic domain-like"/>
    <property type="match status" value="1"/>
</dbReference>
<dbReference type="Gene3D" id="3.40.50.720">
    <property type="entry name" value="NAD(P)-binding Rossmann-like Domain"/>
    <property type="match status" value="2"/>
</dbReference>
<dbReference type="Pfam" id="PF00389">
    <property type="entry name" value="2-Hacid_dh"/>
    <property type="match status" value="1"/>
</dbReference>
<dbReference type="HOGENOM" id="CLU_019796_1_3_1"/>
<organism evidence="7 8">
    <name type="scientific">Aspergillus clavatus (strain ATCC 1007 / CBS 513.65 / DSM 816 / NCTC 3887 / NRRL 1 / QM 1276 / 107)</name>
    <dbReference type="NCBI Taxonomy" id="344612"/>
    <lineage>
        <taxon>Eukaryota</taxon>
        <taxon>Fungi</taxon>
        <taxon>Dikarya</taxon>
        <taxon>Ascomycota</taxon>
        <taxon>Pezizomycotina</taxon>
        <taxon>Eurotiomycetes</taxon>
        <taxon>Eurotiomycetidae</taxon>
        <taxon>Eurotiales</taxon>
        <taxon>Aspergillaceae</taxon>
        <taxon>Aspergillus</taxon>
        <taxon>Aspergillus subgen. Fumigati</taxon>
    </lineage>
</organism>
<dbReference type="PANTHER" id="PTHR43761:SF1">
    <property type="entry name" value="D-ISOMER SPECIFIC 2-HYDROXYACID DEHYDROGENASE CATALYTIC DOMAIN-CONTAINING PROTEIN-RELATED"/>
    <property type="match status" value="1"/>
</dbReference>
<dbReference type="Proteomes" id="UP000006701">
    <property type="component" value="Unassembled WGS sequence"/>
</dbReference>
<evidence type="ECO:0000313" key="8">
    <source>
        <dbReference type="Proteomes" id="UP000006701"/>
    </source>
</evidence>
<evidence type="ECO:0000256" key="4">
    <source>
        <dbReference type="RuleBase" id="RU003719"/>
    </source>
</evidence>
<evidence type="ECO:0000313" key="7">
    <source>
        <dbReference type="EMBL" id="EAW07465.1"/>
    </source>
</evidence>
<dbReference type="SUPFAM" id="SSF51735">
    <property type="entry name" value="NAD(P)-binding Rossmann-fold domains"/>
    <property type="match status" value="1"/>
</dbReference>
<name>A1CP94_ASPCL</name>
<dbReference type="OMA" id="LANYSQM"/>
<protein>
    <submittedName>
        <fullName evidence="7">Glycerate dehydrogenase</fullName>
    </submittedName>
</protein>
<dbReference type="AlphaFoldDB" id="A1CP94"/>
<dbReference type="KEGG" id="act:ACLA_021790"/>
<dbReference type="Pfam" id="PF02826">
    <property type="entry name" value="2-Hacid_dh_C"/>
    <property type="match status" value="1"/>
</dbReference>
<dbReference type="eggNOG" id="KOG0069">
    <property type="taxonomic scope" value="Eukaryota"/>
</dbReference>
<dbReference type="GO" id="GO:0051287">
    <property type="term" value="F:NAD binding"/>
    <property type="evidence" value="ECO:0007669"/>
    <property type="project" value="InterPro"/>
</dbReference>
<keyword evidence="3" id="KW-0520">NAD</keyword>
<dbReference type="STRING" id="344612.A1CP94"/>
<keyword evidence="8" id="KW-1185">Reference proteome</keyword>
<sequence length="340" mass="37242">MTLIPSPTHHHIVFLQADYCPLPEFHFPPGHTFSTTVYQQTSVSELHSRVRDASIVVFSYIPFDAHTLSPEITPHLKLIAVAAVGTDCIDLETCRRRGIIVSRSVGANVDAVSEHAIGLYFAARRRLLDMHTLTREGEWHRKGTVMFQVLDKDGQPPLSCQEEVAGIVGNGIVGQKIAQLARNLGMKVLISARKDPTDSSSMVNDDERVPFDSVIKQSTVIFVAVPLSNSTRNLISTPEMRAMSPHAILVNVSRGGIVDEEALLDALKENYIAGAATDVFREEPAAPHNSPLLAEETKSLNLIVTPHLAWLSRKTLANYSQMVKKAIEGWSAGQPCNVVA</sequence>
<dbReference type="GO" id="GO:0016616">
    <property type="term" value="F:oxidoreductase activity, acting on the CH-OH group of donors, NAD or NADP as acceptor"/>
    <property type="evidence" value="ECO:0007669"/>
    <property type="project" value="InterPro"/>
</dbReference>
<dbReference type="GeneID" id="4701404"/>
<reference evidence="7 8" key="1">
    <citation type="journal article" date="2008" name="PLoS Genet.">
        <title>Genomic islands in the pathogenic filamentous fungus Aspergillus fumigatus.</title>
        <authorList>
            <person name="Fedorova N.D."/>
            <person name="Khaldi N."/>
            <person name="Joardar V.S."/>
            <person name="Maiti R."/>
            <person name="Amedeo P."/>
            <person name="Anderson M.J."/>
            <person name="Crabtree J."/>
            <person name="Silva J.C."/>
            <person name="Badger J.H."/>
            <person name="Albarraq A."/>
            <person name="Angiuoli S."/>
            <person name="Bussey H."/>
            <person name="Bowyer P."/>
            <person name="Cotty P.J."/>
            <person name="Dyer P.S."/>
            <person name="Egan A."/>
            <person name="Galens K."/>
            <person name="Fraser-Liggett C.M."/>
            <person name="Haas B.J."/>
            <person name="Inman J.M."/>
            <person name="Kent R."/>
            <person name="Lemieux S."/>
            <person name="Malavazi I."/>
            <person name="Orvis J."/>
            <person name="Roemer T."/>
            <person name="Ronning C.M."/>
            <person name="Sundaram J.P."/>
            <person name="Sutton G."/>
            <person name="Turner G."/>
            <person name="Venter J.C."/>
            <person name="White O.R."/>
            <person name="Whitty B.R."/>
            <person name="Youngman P."/>
            <person name="Wolfe K.H."/>
            <person name="Goldman G.H."/>
            <person name="Wortman J.R."/>
            <person name="Jiang B."/>
            <person name="Denning D.W."/>
            <person name="Nierman W.C."/>
        </authorList>
    </citation>
    <scope>NUCLEOTIDE SEQUENCE [LARGE SCALE GENOMIC DNA]</scope>
    <source>
        <strain evidence="8">ATCC 1007 / CBS 513.65 / DSM 816 / NCTC 3887 / NRRL 1</strain>
    </source>
</reference>
<dbReference type="VEuPathDB" id="FungiDB:ACLA_021790"/>
<evidence type="ECO:0000256" key="2">
    <source>
        <dbReference type="ARBA" id="ARBA00023002"/>
    </source>
</evidence>
<dbReference type="PANTHER" id="PTHR43761">
    <property type="entry name" value="D-ISOMER SPECIFIC 2-HYDROXYACID DEHYDROGENASE FAMILY PROTEIN (AFU_ORTHOLOGUE AFUA_1G13630)"/>
    <property type="match status" value="1"/>
</dbReference>
<evidence type="ECO:0000256" key="1">
    <source>
        <dbReference type="ARBA" id="ARBA00005854"/>
    </source>
</evidence>
<dbReference type="EMBL" id="DS027059">
    <property type="protein sequence ID" value="EAW07465.1"/>
    <property type="molecule type" value="Genomic_DNA"/>
</dbReference>
<dbReference type="InterPro" id="IPR050418">
    <property type="entry name" value="D-iso_2-hydroxyacid_DH_PdxB"/>
</dbReference>
<dbReference type="CDD" id="cd05198">
    <property type="entry name" value="formate_dh_like"/>
    <property type="match status" value="1"/>
</dbReference>
<gene>
    <name evidence="7" type="ORF">ACLA_021790</name>
</gene>
<proteinExistence type="inferred from homology"/>
<dbReference type="InterPro" id="IPR036291">
    <property type="entry name" value="NAD(P)-bd_dom_sf"/>
</dbReference>
<feature type="domain" description="D-isomer specific 2-hydroxyacid dehydrogenase catalytic" evidence="5">
    <location>
        <begin position="34"/>
        <end position="337"/>
    </location>
</feature>
<dbReference type="InterPro" id="IPR006139">
    <property type="entry name" value="D-isomer_2_OHA_DH_cat_dom"/>
</dbReference>
<comment type="similarity">
    <text evidence="1 4">Belongs to the D-isomer specific 2-hydroxyacid dehydrogenase family.</text>
</comment>
<evidence type="ECO:0000259" key="5">
    <source>
        <dbReference type="Pfam" id="PF00389"/>
    </source>
</evidence>
<keyword evidence="2 4" id="KW-0560">Oxidoreductase</keyword>
<accession>A1CP94</accession>
<dbReference type="RefSeq" id="XP_001268891.1">
    <property type="nucleotide sequence ID" value="XM_001268890.1"/>
</dbReference>
<dbReference type="OrthoDB" id="298012at2759"/>
<dbReference type="InterPro" id="IPR006140">
    <property type="entry name" value="D-isomer_DH_NAD-bd"/>
</dbReference>
<feature type="domain" description="D-isomer specific 2-hydroxyacid dehydrogenase NAD-binding" evidence="6">
    <location>
        <begin position="118"/>
        <end position="309"/>
    </location>
</feature>
<evidence type="ECO:0000259" key="6">
    <source>
        <dbReference type="Pfam" id="PF02826"/>
    </source>
</evidence>
<evidence type="ECO:0000256" key="3">
    <source>
        <dbReference type="ARBA" id="ARBA00023027"/>
    </source>
</evidence>